<keyword evidence="2" id="KW-0812">Transmembrane</keyword>
<dbReference type="Gene3D" id="1.20.1600.10">
    <property type="entry name" value="Outer membrane efflux proteins (OEP)"/>
    <property type="match status" value="1"/>
</dbReference>
<keyword evidence="2" id="KW-0564">Palmitate</keyword>
<dbReference type="GO" id="GO:0009279">
    <property type="term" value="C:cell outer membrane"/>
    <property type="evidence" value="ECO:0007669"/>
    <property type="project" value="UniProtKB-SubCell"/>
</dbReference>
<protein>
    <submittedName>
        <fullName evidence="3">Efflux transporter outer membrane subunit</fullName>
    </submittedName>
</protein>
<keyword evidence="2" id="KW-1134">Transmembrane beta strand</keyword>
<dbReference type="NCBIfam" id="TIGR01845">
    <property type="entry name" value="outer_NodT"/>
    <property type="match status" value="1"/>
</dbReference>
<keyword evidence="2" id="KW-0732">Signal</keyword>
<dbReference type="InterPro" id="IPR003423">
    <property type="entry name" value="OMP_efflux"/>
</dbReference>
<organism evidence="3 4">
    <name type="scientific">Halioxenophilus aromaticivorans</name>
    <dbReference type="NCBI Taxonomy" id="1306992"/>
    <lineage>
        <taxon>Bacteria</taxon>
        <taxon>Pseudomonadati</taxon>
        <taxon>Pseudomonadota</taxon>
        <taxon>Gammaproteobacteria</taxon>
        <taxon>Alteromonadales</taxon>
        <taxon>Alteromonadaceae</taxon>
        <taxon>Halioxenophilus</taxon>
    </lineage>
</organism>
<proteinExistence type="inferred from homology"/>
<dbReference type="Proteomes" id="UP001409585">
    <property type="component" value="Unassembled WGS sequence"/>
</dbReference>
<keyword evidence="2" id="KW-0449">Lipoprotein</keyword>
<feature type="chain" id="PRO_5043109105" evidence="2">
    <location>
        <begin position="27"/>
        <end position="467"/>
    </location>
</feature>
<sequence length="467" mass="50151">MRTNRFKKSLASASLMASLSLLTACAVGPNYQRPEVNLAQDFVDDASQQSYAQVATLAWWQSYDDPLLNQWVEQGLGSNLDIAVAVERIAAAQAALSGTGVNSALSGDLSVQSTRSGSDVASATTSDSASLSGNLAIDLFGGIKRERQAAKADLLAAVADTQTARLAYLSALVSAYIDARYYQYALVLTQQSIKSREQTWAVTQEQRRVGSATELEEEQVKALLYVAQADIPDLQASFMAQVYAIATLLDEPADGLLAQMQSSAPEQNDLLGLSLDTPYKNGVPADLLRNRPDVRSAEYALQSAVAEVGVAQANRLPSLNLTGTVSSSQDSWSFGPLLSLPIFNQGALAASKRQVEAQARVAEIQYRQTVLDAVEDVQSANSAWQRDREKVDRLNQAVNSYTRALDLSQQTYQVGVMTLLDLLDTDRSLASARLQYAAALRDLSVDWATLQIALGAGGSVAKSQAEN</sequence>
<dbReference type="PANTHER" id="PTHR30203:SF32">
    <property type="entry name" value="CATION EFFLUX SYSTEM PROTEIN CUSC"/>
    <property type="match status" value="1"/>
</dbReference>
<evidence type="ECO:0000256" key="2">
    <source>
        <dbReference type="RuleBase" id="RU362097"/>
    </source>
</evidence>
<dbReference type="PANTHER" id="PTHR30203">
    <property type="entry name" value="OUTER MEMBRANE CATION EFFLUX PROTEIN"/>
    <property type="match status" value="1"/>
</dbReference>
<evidence type="ECO:0000313" key="4">
    <source>
        <dbReference type="Proteomes" id="UP001409585"/>
    </source>
</evidence>
<comment type="caution">
    <text evidence="3">The sequence shown here is derived from an EMBL/GenBank/DDBJ whole genome shotgun (WGS) entry which is preliminary data.</text>
</comment>
<name>A0AAV3U981_9ALTE</name>
<feature type="signal peptide" evidence="2">
    <location>
        <begin position="1"/>
        <end position="26"/>
    </location>
</feature>
<evidence type="ECO:0000313" key="3">
    <source>
        <dbReference type="EMBL" id="GAA4960336.1"/>
    </source>
</evidence>
<reference evidence="4" key="1">
    <citation type="journal article" date="2019" name="Int. J. Syst. Evol. Microbiol.">
        <title>The Global Catalogue of Microorganisms (GCM) 10K type strain sequencing project: providing services to taxonomists for standard genome sequencing and annotation.</title>
        <authorList>
            <consortium name="The Broad Institute Genomics Platform"/>
            <consortium name="The Broad Institute Genome Sequencing Center for Infectious Disease"/>
            <person name="Wu L."/>
            <person name="Ma J."/>
        </authorList>
    </citation>
    <scope>NUCLEOTIDE SEQUENCE [LARGE SCALE GENOMIC DNA]</scope>
    <source>
        <strain evidence="4">JCM 19134</strain>
    </source>
</reference>
<dbReference type="Gene3D" id="2.20.200.10">
    <property type="entry name" value="Outer membrane efflux proteins (OEP)"/>
    <property type="match status" value="1"/>
</dbReference>
<dbReference type="InterPro" id="IPR010131">
    <property type="entry name" value="MdtP/NodT-like"/>
</dbReference>
<dbReference type="GO" id="GO:0015562">
    <property type="term" value="F:efflux transmembrane transporter activity"/>
    <property type="evidence" value="ECO:0007669"/>
    <property type="project" value="InterPro"/>
</dbReference>
<comment type="similarity">
    <text evidence="1 2">Belongs to the outer membrane factor (OMF) (TC 1.B.17) family.</text>
</comment>
<gene>
    <name evidence="3" type="ORF">GCM10025791_47020</name>
</gene>
<dbReference type="Pfam" id="PF02321">
    <property type="entry name" value="OEP"/>
    <property type="match status" value="2"/>
</dbReference>
<keyword evidence="4" id="KW-1185">Reference proteome</keyword>
<dbReference type="SUPFAM" id="SSF56954">
    <property type="entry name" value="Outer membrane efflux proteins (OEP)"/>
    <property type="match status" value="1"/>
</dbReference>
<comment type="subcellular location">
    <subcellularLocation>
        <location evidence="2">Cell outer membrane</location>
        <topology evidence="2">Lipid-anchor</topology>
    </subcellularLocation>
</comment>
<accession>A0AAV3U981</accession>
<dbReference type="EMBL" id="BAABLX010000079">
    <property type="protein sequence ID" value="GAA4960336.1"/>
    <property type="molecule type" value="Genomic_DNA"/>
</dbReference>
<keyword evidence="2" id="KW-0472">Membrane</keyword>
<dbReference type="AlphaFoldDB" id="A0AAV3U981"/>
<evidence type="ECO:0000256" key="1">
    <source>
        <dbReference type="ARBA" id="ARBA00007613"/>
    </source>
</evidence>
<dbReference type="PROSITE" id="PS51257">
    <property type="entry name" value="PROKAR_LIPOPROTEIN"/>
    <property type="match status" value="1"/>
</dbReference>